<proteinExistence type="inferred from homology"/>
<dbReference type="InterPro" id="IPR003660">
    <property type="entry name" value="HAMP_dom"/>
</dbReference>
<protein>
    <submittedName>
        <fullName evidence="15">Chemotaxis protein</fullName>
    </submittedName>
</protein>
<evidence type="ECO:0000259" key="14">
    <source>
        <dbReference type="PROSITE" id="PS50885"/>
    </source>
</evidence>
<comment type="subcellular location">
    <subcellularLocation>
        <location evidence="1">Cell membrane</location>
        <topology evidence="1">Multi-pass membrane protein</topology>
    </subcellularLocation>
</comment>
<keyword evidence="5 12" id="KW-0812">Transmembrane</keyword>
<comment type="caution">
    <text evidence="15">The sequence shown here is derived from an EMBL/GenBank/DDBJ whole genome shotgun (WGS) entry which is preliminary data.</text>
</comment>
<dbReference type="Proteomes" id="UP000093104">
    <property type="component" value="Unassembled WGS sequence"/>
</dbReference>
<name>A0A1C7Z6U7_PSESX</name>
<evidence type="ECO:0000256" key="1">
    <source>
        <dbReference type="ARBA" id="ARBA00004651"/>
    </source>
</evidence>
<dbReference type="FunFam" id="1.10.287.950:FF:000001">
    <property type="entry name" value="Methyl-accepting chemotaxis sensory transducer"/>
    <property type="match status" value="1"/>
</dbReference>
<evidence type="ECO:0000256" key="7">
    <source>
        <dbReference type="ARBA" id="ARBA00023136"/>
    </source>
</evidence>
<dbReference type="GO" id="GO:0007165">
    <property type="term" value="P:signal transduction"/>
    <property type="evidence" value="ECO:0007669"/>
    <property type="project" value="UniProtKB-KW"/>
</dbReference>
<evidence type="ECO:0000256" key="12">
    <source>
        <dbReference type="SAM" id="Phobius"/>
    </source>
</evidence>
<keyword evidence="3" id="KW-0488">Methylation</keyword>
<evidence type="ECO:0000256" key="3">
    <source>
        <dbReference type="ARBA" id="ARBA00022481"/>
    </source>
</evidence>
<dbReference type="Pfam" id="PF00015">
    <property type="entry name" value="MCPsignal"/>
    <property type="match status" value="1"/>
</dbReference>
<sequence length="540" mass="57606">MIIRTIRLTTRALISFGVICLLIITLAGTVLYELNGVHDSATELQSNWLPSVHAASKIETAALLYRLDARRFVMDDKRLGEASLKKIGVLRSTLSQTVEAYKPLISSPQEQDLFNKVSADVTAFQSKIDELMTLSKTQSYQEMAVFIQDTTKPQAVALQASLAELIELNAQGAIQSGETSDASFKSGKAFVIALSVITIIITILVAITFTRSISRPILALLGSTQKIASGDLRTPVAVNGADEITELQSATAAMLASLKETIQHISDSSGQLASAAEEMSSITKESTVGIQRQTMETEQAATAVNEMTVAVEEVARNAVSASHSTQESERSARTGQERVGQTIASLEKLSATVSQTGIEVEGLANQAQNIAKVLDVIRSIAEQTNLLALNAAIEAARAGEQGRGFAVVADEVRALAHRTQSSTQEIEQMIQGIQKDSTRAVQSMQQSSAEAGSTLLIAHEAGAAIKQITAAISDINERNMLIATASEQQAQVARSVDENLVSIRDLSVQSSSAASQTSIASHELSQLAVDLNRLVSRFSV</sequence>
<comment type="similarity">
    <text evidence="9">Belongs to the methyl-accepting chemotaxis (MCP) protein family.</text>
</comment>
<dbReference type="InterPro" id="IPR024478">
    <property type="entry name" value="HlyB_4HB_MCP"/>
</dbReference>
<feature type="transmembrane region" description="Helical" evidence="12">
    <location>
        <begin position="189"/>
        <end position="209"/>
    </location>
</feature>
<keyword evidence="7 12" id="KW-0472">Membrane</keyword>
<evidence type="ECO:0000256" key="11">
    <source>
        <dbReference type="SAM" id="MobiDB-lite"/>
    </source>
</evidence>
<feature type="compositionally biased region" description="Basic and acidic residues" evidence="11">
    <location>
        <begin position="326"/>
        <end position="336"/>
    </location>
</feature>
<evidence type="ECO:0000259" key="13">
    <source>
        <dbReference type="PROSITE" id="PS50111"/>
    </source>
</evidence>
<dbReference type="Pfam" id="PF12729">
    <property type="entry name" value="4HB_MCP_1"/>
    <property type="match status" value="1"/>
</dbReference>
<dbReference type="InterPro" id="IPR004089">
    <property type="entry name" value="MCPsignal_dom"/>
</dbReference>
<evidence type="ECO:0000313" key="16">
    <source>
        <dbReference type="Proteomes" id="UP000093104"/>
    </source>
</evidence>
<evidence type="ECO:0000256" key="10">
    <source>
        <dbReference type="PROSITE-ProRule" id="PRU00284"/>
    </source>
</evidence>
<dbReference type="EMBL" id="LGSI01000023">
    <property type="protein sequence ID" value="OCR25772.1"/>
    <property type="molecule type" value="Genomic_DNA"/>
</dbReference>
<dbReference type="PROSITE" id="PS50111">
    <property type="entry name" value="CHEMOTAXIS_TRANSDUC_2"/>
    <property type="match status" value="1"/>
</dbReference>
<feature type="domain" description="HAMP" evidence="14">
    <location>
        <begin position="211"/>
        <end position="263"/>
    </location>
</feature>
<dbReference type="Pfam" id="PF00672">
    <property type="entry name" value="HAMP"/>
    <property type="match status" value="1"/>
</dbReference>
<dbReference type="GO" id="GO:0006935">
    <property type="term" value="P:chemotaxis"/>
    <property type="evidence" value="ECO:0007669"/>
    <property type="project" value="UniProtKB-KW"/>
</dbReference>
<evidence type="ECO:0000256" key="2">
    <source>
        <dbReference type="ARBA" id="ARBA00022475"/>
    </source>
</evidence>
<evidence type="ECO:0000256" key="6">
    <source>
        <dbReference type="ARBA" id="ARBA00022989"/>
    </source>
</evidence>
<dbReference type="SMART" id="SM00283">
    <property type="entry name" value="MA"/>
    <property type="match status" value="1"/>
</dbReference>
<gene>
    <name evidence="15" type="ORF">AFK24_06920</name>
</gene>
<reference evidence="15 16" key="1">
    <citation type="submission" date="2015-07" db="EMBL/GenBank/DDBJ databases">
        <title>Draft genome sequence of a diazotrophic, plant growth-promoting rhizobacterium of the Pseudomonas syringae complex.</title>
        <authorList>
            <person name="Patten C.L."/>
            <person name="Jeong H."/>
        </authorList>
    </citation>
    <scope>NUCLEOTIDE SEQUENCE [LARGE SCALE GENOMIC DNA]</scope>
    <source>
        <strain evidence="15 16">GR12-2</strain>
    </source>
</reference>
<dbReference type="PANTHER" id="PTHR32089:SF120">
    <property type="entry name" value="METHYL-ACCEPTING CHEMOTAXIS PROTEIN TLPQ"/>
    <property type="match status" value="1"/>
</dbReference>
<dbReference type="Gene3D" id="1.10.287.950">
    <property type="entry name" value="Methyl-accepting chemotaxis protein"/>
    <property type="match status" value="1"/>
</dbReference>
<evidence type="ECO:0000256" key="5">
    <source>
        <dbReference type="ARBA" id="ARBA00022692"/>
    </source>
</evidence>
<dbReference type="SMART" id="SM00304">
    <property type="entry name" value="HAMP"/>
    <property type="match status" value="1"/>
</dbReference>
<dbReference type="PATRIC" id="fig|317.243.peg.6106"/>
<accession>A0A1C7Z6U7</accession>
<dbReference type="GO" id="GO:0005886">
    <property type="term" value="C:plasma membrane"/>
    <property type="evidence" value="ECO:0007669"/>
    <property type="project" value="UniProtKB-SubCell"/>
</dbReference>
<keyword evidence="8 10" id="KW-0807">Transducer</keyword>
<keyword evidence="4" id="KW-0145">Chemotaxis</keyword>
<evidence type="ECO:0000256" key="9">
    <source>
        <dbReference type="ARBA" id="ARBA00029447"/>
    </source>
</evidence>
<feature type="region of interest" description="Disordered" evidence="11">
    <location>
        <begin position="317"/>
        <end position="339"/>
    </location>
</feature>
<dbReference type="GO" id="GO:0004888">
    <property type="term" value="F:transmembrane signaling receptor activity"/>
    <property type="evidence" value="ECO:0007669"/>
    <property type="project" value="InterPro"/>
</dbReference>
<dbReference type="PANTHER" id="PTHR32089">
    <property type="entry name" value="METHYL-ACCEPTING CHEMOTAXIS PROTEIN MCPB"/>
    <property type="match status" value="1"/>
</dbReference>
<keyword evidence="2" id="KW-1003">Cell membrane</keyword>
<feature type="transmembrane region" description="Helical" evidence="12">
    <location>
        <begin position="12"/>
        <end position="32"/>
    </location>
</feature>
<dbReference type="PROSITE" id="PS50885">
    <property type="entry name" value="HAMP"/>
    <property type="match status" value="1"/>
</dbReference>
<dbReference type="CDD" id="cd06225">
    <property type="entry name" value="HAMP"/>
    <property type="match status" value="1"/>
</dbReference>
<dbReference type="SUPFAM" id="SSF58104">
    <property type="entry name" value="Methyl-accepting chemotaxis protein (MCP) signaling domain"/>
    <property type="match status" value="1"/>
</dbReference>
<keyword evidence="6 12" id="KW-1133">Transmembrane helix</keyword>
<dbReference type="InterPro" id="IPR004090">
    <property type="entry name" value="Chemotax_Me-accpt_rcpt"/>
</dbReference>
<evidence type="ECO:0000256" key="4">
    <source>
        <dbReference type="ARBA" id="ARBA00022500"/>
    </source>
</evidence>
<feature type="domain" description="Methyl-accepting transducer" evidence="13">
    <location>
        <begin position="268"/>
        <end position="504"/>
    </location>
</feature>
<dbReference type="CDD" id="cd11386">
    <property type="entry name" value="MCP_signal"/>
    <property type="match status" value="1"/>
</dbReference>
<evidence type="ECO:0000313" key="15">
    <source>
        <dbReference type="EMBL" id="OCR25772.1"/>
    </source>
</evidence>
<organism evidence="15 16">
    <name type="scientific">Pseudomonas syringae</name>
    <dbReference type="NCBI Taxonomy" id="317"/>
    <lineage>
        <taxon>Bacteria</taxon>
        <taxon>Pseudomonadati</taxon>
        <taxon>Pseudomonadota</taxon>
        <taxon>Gammaproteobacteria</taxon>
        <taxon>Pseudomonadales</taxon>
        <taxon>Pseudomonadaceae</taxon>
        <taxon>Pseudomonas</taxon>
    </lineage>
</organism>
<dbReference type="RefSeq" id="WP_065832557.1">
    <property type="nucleotide sequence ID" value="NZ_LGSI01000023.1"/>
</dbReference>
<dbReference type="AlphaFoldDB" id="A0A1C7Z6U7"/>
<evidence type="ECO:0000256" key="8">
    <source>
        <dbReference type="ARBA" id="ARBA00023224"/>
    </source>
</evidence>
<dbReference type="PRINTS" id="PR00260">
    <property type="entry name" value="CHEMTRNSDUCR"/>
</dbReference>
<dbReference type="OrthoDB" id="8724845at2"/>